<keyword evidence="1" id="KW-1133">Transmembrane helix</keyword>
<feature type="non-terminal residue" evidence="2">
    <location>
        <position position="1"/>
    </location>
</feature>
<evidence type="ECO:0000256" key="1">
    <source>
        <dbReference type="SAM" id="Phobius"/>
    </source>
</evidence>
<evidence type="ECO:0000313" key="3">
    <source>
        <dbReference type="Proteomes" id="UP000830671"/>
    </source>
</evidence>
<keyword evidence="1" id="KW-0472">Membrane</keyword>
<dbReference type="GeneID" id="73341094"/>
<organism evidence="2 3">
    <name type="scientific">Colletotrichum lupini</name>
    <dbReference type="NCBI Taxonomy" id="145971"/>
    <lineage>
        <taxon>Eukaryota</taxon>
        <taxon>Fungi</taxon>
        <taxon>Dikarya</taxon>
        <taxon>Ascomycota</taxon>
        <taxon>Pezizomycotina</taxon>
        <taxon>Sordariomycetes</taxon>
        <taxon>Hypocreomycetidae</taxon>
        <taxon>Glomerellales</taxon>
        <taxon>Glomerellaceae</taxon>
        <taxon>Colletotrichum</taxon>
        <taxon>Colletotrichum acutatum species complex</taxon>
    </lineage>
</organism>
<evidence type="ECO:0000313" key="2">
    <source>
        <dbReference type="EMBL" id="UQC81601.1"/>
    </source>
</evidence>
<proteinExistence type="predicted"/>
<dbReference type="Proteomes" id="UP000830671">
    <property type="component" value="Chromosome 3"/>
</dbReference>
<keyword evidence="3" id="KW-1185">Reference proteome</keyword>
<accession>A0A9Q8SQG1</accession>
<dbReference type="KEGG" id="clup:CLUP02_07087"/>
<dbReference type="AlphaFoldDB" id="A0A9Q8SQG1"/>
<keyword evidence="1" id="KW-0812">Transmembrane</keyword>
<name>A0A9Q8SQG1_9PEZI</name>
<reference evidence="2" key="1">
    <citation type="journal article" date="2021" name="Mol. Plant Microbe Interact.">
        <title>Complete Genome Sequence of the Plant-Pathogenic Fungus Colletotrichum lupini.</title>
        <authorList>
            <person name="Baroncelli R."/>
            <person name="Pensec F."/>
            <person name="Da Lio D."/>
            <person name="Boufleur T."/>
            <person name="Vicente I."/>
            <person name="Sarrocco S."/>
            <person name="Picot A."/>
            <person name="Baraldi E."/>
            <person name="Sukno S."/>
            <person name="Thon M."/>
            <person name="Le Floch G."/>
        </authorList>
    </citation>
    <scope>NUCLEOTIDE SEQUENCE</scope>
    <source>
        <strain evidence="2">IMI 504893</strain>
    </source>
</reference>
<dbReference type="EMBL" id="CP019475">
    <property type="protein sequence ID" value="UQC81601.1"/>
    <property type="molecule type" value="Genomic_DNA"/>
</dbReference>
<gene>
    <name evidence="2" type="ORF">CLUP02_07087</name>
</gene>
<protein>
    <submittedName>
        <fullName evidence="2">Uncharacterized protein</fullName>
    </submittedName>
</protein>
<sequence>NRGLIFILLNLTIAKLFIFINKLFINNANYTLKLSYIIILINKKQTNESFIINNNIIYYSSIKSKRITQSVLVLKVYKIVININVAYTILTTLDLITK</sequence>
<feature type="transmembrane region" description="Helical" evidence="1">
    <location>
        <begin position="6"/>
        <end position="25"/>
    </location>
</feature>
<dbReference type="RefSeq" id="XP_049143227.1">
    <property type="nucleotide sequence ID" value="XM_049286084.1"/>
</dbReference>